<dbReference type="OrthoDB" id="10063988at2759"/>
<evidence type="ECO:0000256" key="2">
    <source>
        <dbReference type="PROSITE-ProRule" id="PRU00059"/>
    </source>
</evidence>
<evidence type="ECO:0000256" key="1">
    <source>
        <dbReference type="ARBA" id="ARBA00023157"/>
    </source>
</evidence>
<dbReference type="InterPro" id="IPR035914">
    <property type="entry name" value="Sperma_CUB_dom_sf"/>
</dbReference>
<dbReference type="PANTHER" id="PTHR47537">
    <property type="entry name" value="CUBILIN"/>
    <property type="match status" value="1"/>
</dbReference>
<comment type="caution">
    <text evidence="2">Lacks conserved residue(s) required for the propagation of feature annotation.</text>
</comment>
<dbReference type="CDD" id="cd00041">
    <property type="entry name" value="CUB"/>
    <property type="match status" value="1"/>
</dbReference>
<organism evidence="4 5">
    <name type="scientific">Apolygus lucorum</name>
    <name type="common">Small green plant bug</name>
    <name type="synonym">Lygocoris lucorum</name>
    <dbReference type="NCBI Taxonomy" id="248454"/>
    <lineage>
        <taxon>Eukaryota</taxon>
        <taxon>Metazoa</taxon>
        <taxon>Ecdysozoa</taxon>
        <taxon>Arthropoda</taxon>
        <taxon>Hexapoda</taxon>
        <taxon>Insecta</taxon>
        <taxon>Pterygota</taxon>
        <taxon>Neoptera</taxon>
        <taxon>Paraneoptera</taxon>
        <taxon>Hemiptera</taxon>
        <taxon>Heteroptera</taxon>
        <taxon>Panheteroptera</taxon>
        <taxon>Cimicomorpha</taxon>
        <taxon>Miridae</taxon>
        <taxon>Mirini</taxon>
        <taxon>Apolygus</taxon>
    </lineage>
</organism>
<dbReference type="PROSITE" id="PS01180">
    <property type="entry name" value="CUB"/>
    <property type="match status" value="2"/>
</dbReference>
<keyword evidence="5" id="KW-1185">Reference proteome</keyword>
<feature type="domain" description="CUB" evidence="3">
    <location>
        <begin position="318"/>
        <end position="443"/>
    </location>
</feature>
<accession>A0A6A4KFF1</accession>
<evidence type="ECO:0000259" key="3">
    <source>
        <dbReference type="PROSITE" id="PS01180"/>
    </source>
</evidence>
<feature type="domain" description="CUB" evidence="3">
    <location>
        <begin position="466"/>
        <end position="584"/>
    </location>
</feature>
<dbReference type="SUPFAM" id="SSF49854">
    <property type="entry name" value="Spermadhesin, CUB domain"/>
    <property type="match status" value="2"/>
</dbReference>
<protein>
    <recommendedName>
        <fullName evidence="3">CUB domain-containing protein</fullName>
    </recommendedName>
</protein>
<dbReference type="EMBL" id="WIXP02000001">
    <property type="protein sequence ID" value="KAF6217179.1"/>
    <property type="molecule type" value="Genomic_DNA"/>
</dbReference>
<dbReference type="GO" id="GO:0005886">
    <property type="term" value="C:plasma membrane"/>
    <property type="evidence" value="ECO:0007669"/>
    <property type="project" value="TreeGrafter"/>
</dbReference>
<dbReference type="InterPro" id="IPR053207">
    <property type="entry name" value="Non-NMDA_GluR_Accessory"/>
</dbReference>
<sequence>MAGSGRKVAGSGRKMAGSGRKMAGSGRKVAGKWQEVAGKWQEVAGSGRKWPEVAGSGRNVAGSGRKMAGIWQEVAGSGRKMAGSGRKMAGSGRKMAGSGRKWQKCGRKWQENGRNMAGSGRKWQENGRKWQENGRKWQENGRKWLEVAGKWQEVAGKWQEVAGKWQESGRKVAGKWQEVAGKWQEVAGIWQEVAGKWQEVAGKWQEVAGSGRKVAGKWQEVAGKWQETLESYEKMLLVLLVCACVELASSQALWTPIYVDSSSQVDLWTLSSEGCRCSFDSSKKNCACCVKGGGCPCGEDAPHRCAQCGINQHCTNTCNMTLDARTIIAKSGKSFGQLKPPSVQGPSFCWYSFIPDDNHRVEIQIYRLISVGKYNGTSCEGGYVQLVDGMSPVPKSTDAQICGINERFTPPVLLFGDNGPATLMFRVTEPTVRSQFMAYYSFTTTGQSLGPGLLPTGGKPLDGTVCDWMYHESNCKGTTCYLTSPSFPGMYPPNSKCHYRVTLSQHSTVRINFKAVNMPHNHCNADNVKVYKGPTSSSPLLLTICGNKKQALSEQGPNILIEFSTGTSIHPFDYNGFSATLEFTSPATTTVSTTTLAVKTTESPMSGRMTSNSNSECTLILNGNDTRTGHFDSRTQSWKENCTIMFIGRENDVVHISFTNYHLRTPSCQTAIEIYHQLPLGNSVKPYKRICSPVKKHNRDGGRNQLQDSFLSTANIMLLFLRKISPGEISENEFVEGTFTFHDEHLEGTLQPDSLCDVKFFGGSSSKLGQIRNPGGQHTMWNSQTPMLCTQTFVPTANQSIILKVVSLKRLHLDSGNCQTACGDGGCNCLPRDGLAGVNHVKLLSSSGKILSCLCGDFQVEWLPVGIRSWTPISLVYSVAPNSWAAKGFHFQADYFFQTDTSCGNHVLVQHSGIINSRSFTEGNLLNYYYYQTCSWRLDSNVERQLTVEVESTQNRPCTAWNITLFEYNEMLPEKTGQLLHTFCPRDVLKSYELPWKQNIIVIKLNAMTRLPPEFTFKWKSQIVRTNTRLAGITPVQSSRGDRTSVMAILYLFLVVHSLF</sequence>
<evidence type="ECO:0000313" key="5">
    <source>
        <dbReference type="Proteomes" id="UP000466442"/>
    </source>
</evidence>
<dbReference type="Gene3D" id="2.60.120.290">
    <property type="entry name" value="Spermadhesin, CUB domain"/>
    <property type="match status" value="1"/>
</dbReference>
<dbReference type="AlphaFoldDB" id="A0A6A4KFF1"/>
<name>A0A6A4KFF1_APOLU</name>
<keyword evidence="1" id="KW-1015">Disulfide bond</keyword>
<reference evidence="4" key="1">
    <citation type="journal article" date="2021" name="Mol. Ecol. Resour.">
        <title>Apolygus lucorum genome provides insights into omnivorousness and mesophyll feeding.</title>
        <authorList>
            <person name="Liu Y."/>
            <person name="Liu H."/>
            <person name="Wang H."/>
            <person name="Huang T."/>
            <person name="Liu B."/>
            <person name="Yang B."/>
            <person name="Yin L."/>
            <person name="Li B."/>
            <person name="Zhang Y."/>
            <person name="Zhang S."/>
            <person name="Jiang F."/>
            <person name="Zhang X."/>
            <person name="Ren Y."/>
            <person name="Wang B."/>
            <person name="Wang S."/>
            <person name="Lu Y."/>
            <person name="Wu K."/>
            <person name="Fan W."/>
            <person name="Wang G."/>
        </authorList>
    </citation>
    <scope>NUCLEOTIDE SEQUENCE</scope>
    <source>
        <strain evidence="4">12Hb</strain>
    </source>
</reference>
<dbReference type="SMART" id="SM00042">
    <property type="entry name" value="CUB"/>
    <property type="match status" value="1"/>
</dbReference>
<dbReference type="Proteomes" id="UP000466442">
    <property type="component" value="Linkage Group LG1"/>
</dbReference>
<dbReference type="InterPro" id="IPR000859">
    <property type="entry name" value="CUB_dom"/>
</dbReference>
<proteinExistence type="predicted"/>
<evidence type="ECO:0000313" key="4">
    <source>
        <dbReference type="EMBL" id="KAF6217179.1"/>
    </source>
</evidence>
<dbReference type="Pfam" id="PF00431">
    <property type="entry name" value="CUB"/>
    <property type="match status" value="1"/>
</dbReference>
<comment type="caution">
    <text evidence="4">The sequence shown here is derived from an EMBL/GenBank/DDBJ whole genome shotgun (WGS) entry which is preliminary data.</text>
</comment>
<gene>
    <name evidence="4" type="ORF">GE061_001533</name>
</gene>
<dbReference type="SUPFAM" id="SSF58104">
    <property type="entry name" value="Methyl-accepting chemotaxis protein (MCP) signaling domain"/>
    <property type="match status" value="1"/>
</dbReference>
<dbReference type="PANTHER" id="PTHR47537:SF3">
    <property type="entry name" value="CUB DOMAIN-CONTAINING PROTEIN"/>
    <property type="match status" value="1"/>
</dbReference>